<keyword evidence="3" id="KW-1185">Reference proteome</keyword>
<proteinExistence type="predicted"/>
<dbReference type="InterPro" id="IPR022134">
    <property type="entry name" value="DUF3667"/>
</dbReference>
<keyword evidence="1" id="KW-0812">Transmembrane</keyword>
<evidence type="ECO:0000256" key="1">
    <source>
        <dbReference type="SAM" id="Phobius"/>
    </source>
</evidence>
<dbReference type="EMBL" id="JAUQSX010000002">
    <property type="protein sequence ID" value="MDO7845627.1"/>
    <property type="molecule type" value="Genomic_DNA"/>
</dbReference>
<dbReference type="Pfam" id="PF12412">
    <property type="entry name" value="DUF3667"/>
    <property type="match status" value="1"/>
</dbReference>
<evidence type="ECO:0000313" key="2">
    <source>
        <dbReference type="EMBL" id="MDO7845627.1"/>
    </source>
</evidence>
<accession>A0ABT9A898</accession>
<sequence>MSDAPAAPDTACLNCGHALPPPGCFCPQCGQAPAHRLSTAHVLHEVLHVFTHADKGIFAFVPQVLFRPGRLVADYLAGRRKRHFNPFQFLLLVVGFATLLGVKLHYYDGVGEGVAAYMERTKHISAVQVQRVEHYFHAIGAFFNVYWLALLPVQALLTWAAYRSRGLNYAESVLVQVVMGCAFQLILLVALPAAVLLHVRQAGLSTAILQALIIITYLALIGRQGLGLGWPGALGRAVLVGLGAGLLNYALNYAAFNLYVYQG</sequence>
<name>A0ABT9A898_9BACT</name>
<feature type="transmembrane region" description="Helical" evidence="1">
    <location>
        <begin position="135"/>
        <end position="161"/>
    </location>
</feature>
<gene>
    <name evidence="2" type="ORF">Q5H92_04605</name>
</gene>
<organism evidence="2 3">
    <name type="scientific">Hymenobacter mellowenesis</name>
    <dbReference type="NCBI Taxonomy" id="3063995"/>
    <lineage>
        <taxon>Bacteria</taxon>
        <taxon>Pseudomonadati</taxon>
        <taxon>Bacteroidota</taxon>
        <taxon>Cytophagia</taxon>
        <taxon>Cytophagales</taxon>
        <taxon>Hymenobacteraceae</taxon>
        <taxon>Hymenobacter</taxon>
    </lineage>
</organism>
<comment type="caution">
    <text evidence="2">The sequence shown here is derived from an EMBL/GenBank/DDBJ whole genome shotgun (WGS) entry which is preliminary data.</text>
</comment>
<dbReference type="RefSeq" id="WP_305010318.1">
    <property type="nucleotide sequence ID" value="NZ_JAUQSX010000002.1"/>
</dbReference>
<feature type="transmembrane region" description="Helical" evidence="1">
    <location>
        <begin position="233"/>
        <end position="251"/>
    </location>
</feature>
<dbReference type="Proteomes" id="UP001167796">
    <property type="component" value="Unassembled WGS sequence"/>
</dbReference>
<reference evidence="2" key="1">
    <citation type="submission" date="2023-07" db="EMBL/GenBank/DDBJ databases">
        <authorList>
            <person name="Kim M.K."/>
        </authorList>
    </citation>
    <scope>NUCLEOTIDE SEQUENCE</scope>
    <source>
        <strain evidence="2">M29</strain>
    </source>
</reference>
<evidence type="ECO:0000313" key="3">
    <source>
        <dbReference type="Proteomes" id="UP001167796"/>
    </source>
</evidence>
<feature type="transmembrane region" description="Helical" evidence="1">
    <location>
        <begin position="173"/>
        <end position="196"/>
    </location>
</feature>
<keyword evidence="1" id="KW-1133">Transmembrane helix</keyword>
<protein>
    <submittedName>
        <fullName evidence="2">DUF3667 domain-containing protein</fullName>
    </submittedName>
</protein>
<feature type="transmembrane region" description="Helical" evidence="1">
    <location>
        <begin position="202"/>
        <end position="221"/>
    </location>
</feature>
<feature type="transmembrane region" description="Helical" evidence="1">
    <location>
        <begin position="89"/>
        <end position="107"/>
    </location>
</feature>
<keyword evidence="1" id="KW-0472">Membrane</keyword>